<gene>
    <name evidence="2" type="ORF">G7077_06025</name>
</gene>
<dbReference type="RefSeq" id="WP_166410915.1">
    <property type="nucleotide sequence ID" value="NZ_CP049869.1"/>
</dbReference>
<evidence type="ECO:0000313" key="2">
    <source>
        <dbReference type="EMBL" id="QIK78522.1"/>
    </source>
</evidence>
<evidence type="ECO:0000313" key="3">
    <source>
        <dbReference type="Proteomes" id="UP000503222"/>
    </source>
</evidence>
<keyword evidence="1" id="KW-0472">Membrane</keyword>
<accession>A0A6G7YP53</accession>
<feature type="transmembrane region" description="Helical" evidence="1">
    <location>
        <begin position="252"/>
        <end position="278"/>
    </location>
</feature>
<feature type="transmembrane region" description="Helical" evidence="1">
    <location>
        <begin position="374"/>
        <end position="391"/>
    </location>
</feature>
<dbReference type="EMBL" id="CP049869">
    <property type="protein sequence ID" value="QIK78522.1"/>
    <property type="molecule type" value="Genomic_DNA"/>
</dbReference>
<feature type="transmembrane region" description="Helical" evidence="1">
    <location>
        <begin position="228"/>
        <end position="246"/>
    </location>
</feature>
<sequence>MTDPRLTRLFGVSQRWLLILPLIAGYAWMLGNNLGPISNRISPDPDDTMRLLQVRDLLAGQSWFDVTQYRLNPPLGAPMHWSRVVDLPIAGTILLLRPFLGQAGADLAVQLIIPFMTLAVVMLILAAITRPLLSPTGRLMAVAVAPLTVSALSQMQPMRIDHHGWQMAMGMLMVLAALQFRPRASGILAGAAAAVWLNISVEAIPMTVALGAWWGVSWLINPASHDRLRTYAVALCAVSLLLFVLTRAPSAWAVPVCDAVSSAHLAASGVVALWCAIAVRPGLAPLWKRLAVLAGGGGCALAVMWLLDAQCLRDPFANLDPLVRRYWYVGVKEGLPIWQQAPLVALAILAQPIVGITGAILAWRRDDEARRMAWLTYLALLAASILATFALARAGGLANMLALPGTAFLSLRALGWARAIEQPIPACPPRLVHSQSCYPPMSYRFRSRAGT</sequence>
<dbReference type="Proteomes" id="UP000503222">
    <property type="component" value="Chromosome"/>
</dbReference>
<dbReference type="KEGG" id="spii:G7077_06025"/>
<feature type="transmembrane region" description="Helical" evidence="1">
    <location>
        <begin position="164"/>
        <end position="181"/>
    </location>
</feature>
<keyword evidence="1" id="KW-1133">Transmembrane helix</keyword>
<organism evidence="2 3">
    <name type="scientific">Sphingomonas piscis</name>
    <dbReference type="NCBI Taxonomy" id="2714943"/>
    <lineage>
        <taxon>Bacteria</taxon>
        <taxon>Pseudomonadati</taxon>
        <taxon>Pseudomonadota</taxon>
        <taxon>Alphaproteobacteria</taxon>
        <taxon>Sphingomonadales</taxon>
        <taxon>Sphingomonadaceae</taxon>
        <taxon>Sphingomonas</taxon>
    </lineage>
</organism>
<feature type="transmembrane region" description="Helical" evidence="1">
    <location>
        <begin position="290"/>
        <end position="307"/>
    </location>
</feature>
<protein>
    <submittedName>
        <fullName evidence="2">Uncharacterized protein</fullName>
    </submittedName>
</protein>
<proteinExistence type="predicted"/>
<name>A0A6G7YP53_9SPHN</name>
<keyword evidence="3" id="KW-1185">Reference proteome</keyword>
<keyword evidence="1" id="KW-0812">Transmembrane</keyword>
<dbReference type="AlphaFoldDB" id="A0A6G7YP53"/>
<evidence type="ECO:0000256" key="1">
    <source>
        <dbReference type="SAM" id="Phobius"/>
    </source>
</evidence>
<feature type="transmembrane region" description="Helical" evidence="1">
    <location>
        <begin position="12"/>
        <end position="30"/>
    </location>
</feature>
<feature type="transmembrane region" description="Helical" evidence="1">
    <location>
        <begin position="187"/>
        <end position="216"/>
    </location>
</feature>
<feature type="transmembrane region" description="Helical" evidence="1">
    <location>
        <begin position="343"/>
        <end position="362"/>
    </location>
</feature>
<feature type="transmembrane region" description="Helical" evidence="1">
    <location>
        <begin position="107"/>
        <end position="129"/>
    </location>
</feature>
<reference evidence="2 3" key="1">
    <citation type="submission" date="2020-03" db="EMBL/GenBank/DDBJ databases">
        <title>Sphingomonas sp. nov., isolated from fish.</title>
        <authorList>
            <person name="Hyun D.-W."/>
            <person name="Bae J.-W."/>
        </authorList>
    </citation>
    <scope>NUCLEOTIDE SEQUENCE [LARGE SCALE GENOMIC DNA]</scope>
    <source>
        <strain evidence="2 3">HDW15B</strain>
    </source>
</reference>